<dbReference type="EMBL" id="BAABJO010000002">
    <property type="protein sequence ID" value="GAA5112324.1"/>
    <property type="molecule type" value="Genomic_DNA"/>
</dbReference>
<proteinExistence type="predicted"/>
<dbReference type="CDD" id="cd06260">
    <property type="entry name" value="DUF820-like"/>
    <property type="match status" value="1"/>
</dbReference>
<dbReference type="SUPFAM" id="SSF52980">
    <property type="entry name" value="Restriction endonuclease-like"/>
    <property type="match status" value="1"/>
</dbReference>
<dbReference type="RefSeq" id="WP_345603095.1">
    <property type="nucleotide sequence ID" value="NZ_BAABJO010000002.1"/>
</dbReference>
<evidence type="ECO:0000313" key="2">
    <source>
        <dbReference type="EMBL" id="GAA5112324.1"/>
    </source>
</evidence>
<keyword evidence="3" id="KW-1185">Reference proteome</keyword>
<dbReference type="Proteomes" id="UP001500804">
    <property type="component" value="Unassembled WGS sequence"/>
</dbReference>
<reference evidence="3" key="1">
    <citation type="journal article" date="2019" name="Int. J. Syst. Evol. Microbiol.">
        <title>The Global Catalogue of Microorganisms (GCM) 10K type strain sequencing project: providing services to taxonomists for standard genome sequencing and annotation.</title>
        <authorList>
            <consortium name="The Broad Institute Genomics Platform"/>
            <consortium name="The Broad Institute Genome Sequencing Center for Infectious Disease"/>
            <person name="Wu L."/>
            <person name="Ma J."/>
        </authorList>
    </citation>
    <scope>NUCLEOTIDE SEQUENCE [LARGE SCALE GENOMIC DNA]</scope>
    <source>
        <strain evidence="3">JCM 18302</strain>
    </source>
</reference>
<dbReference type="PANTHER" id="PTHR35400">
    <property type="entry name" value="SLR1083 PROTEIN"/>
    <property type="match status" value="1"/>
</dbReference>
<dbReference type="InterPro" id="IPR011335">
    <property type="entry name" value="Restrct_endonuc-II-like"/>
</dbReference>
<dbReference type="Pfam" id="PF05685">
    <property type="entry name" value="Uma2"/>
    <property type="match status" value="1"/>
</dbReference>
<organism evidence="2 3">
    <name type="scientific">Pseudonocardia adelaidensis</name>
    <dbReference type="NCBI Taxonomy" id="648754"/>
    <lineage>
        <taxon>Bacteria</taxon>
        <taxon>Bacillati</taxon>
        <taxon>Actinomycetota</taxon>
        <taxon>Actinomycetes</taxon>
        <taxon>Pseudonocardiales</taxon>
        <taxon>Pseudonocardiaceae</taxon>
        <taxon>Pseudonocardia</taxon>
    </lineage>
</organism>
<name>A0ABP9N927_9PSEU</name>
<comment type="caution">
    <text evidence="2">The sequence shown here is derived from an EMBL/GenBank/DDBJ whole genome shotgun (WGS) entry which is preliminary data.</text>
</comment>
<accession>A0ABP9N927</accession>
<protein>
    <recommendedName>
        <fullName evidence="1">Putative restriction endonuclease domain-containing protein</fullName>
    </recommendedName>
</protein>
<feature type="domain" description="Putative restriction endonuclease" evidence="1">
    <location>
        <begin position="9"/>
        <end position="88"/>
    </location>
</feature>
<dbReference type="PANTHER" id="PTHR35400:SF3">
    <property type="entry name" value="SLL1072 PROTEIN"/>
    <property type="match status" value="1"/>
</dbReference>
<evidence type="ECO:0000259" key="1">
    <source>
        <dbReference type="Pfam" id="PF05685"/>
    </source>
</evidence>
<dbReference type="Gene3D" id="3.90.1570.10">
    <property type="entry name" value="tt1808, chain A"/>
    <property type="match status" value="1"/>
</dbReference>
<sequence length="107" mass="11930">MITRARSDQEQLSASDVLLIVEIISPRSRRVDTHLKPFEYSEAGIPHYWLVDLDPPAPTITAFTLAAPGDGYVESRTASGELVVAEPFEMRIDVDALLDRRPHRSEG</sequence>
<gene>
    <name evidence="2" type="ORF">GCM10023320_06450</name>
</gene>
<dbReference type="InterPro" id="IPR012296">
    <property type="entry name" value="Nuclease_put_TT1808"/>
</dbReference>
<dbReference type="InterPro" id="IPR008538">
    <property type="entry name" value="Uma2"/>
</dbReference>
<evidence type="ECO:0000313" key="3">
    <source>
        <dbReference type="Proteomes" id="UP001500804"/>
    </source>
</evidence>